<dbReference type="Pfam" id="PF00728">
    <property type="entry name" value="Glyco_hydro_20"/>
    <property type="match status" value="1"/>
</dbReference>
<comment type="caution">
    <text evidence="12">The sequence shown here is derived from an EMBL/GenBank/DDBJ whole genome shotgun (WGS) entry which is preliminary data.</text>
</comment>
<keyword evidence="5" id="KW-0325">Glycoprotein</keyword>
<dbReference type="InterPro" id="IPR029019">
    <property type="entry name" value="HEX_eukaryotic_N"/>
</dbReference>
<sequence>MKFSIAASAALLFAIVDAKTLLFPIPQTVAWSGTTNELSSKFKITGAKNPHVQDAAKRYTKLIFKERWTPVQVTAKQTLKTGGKLSSLDIKVADNNVKLDAGVDESYVLDVPSKGGKASLTAKTWVGALRGLETFSQMVQTKDNKKKGDLVAHAAKITDSPTYGHRGILLDTSRNYYPVKDILRVLDAQAFNKMNVLHWHATDSQSWPLYFKSHPELSKKGAYSEEETYSPKDVQTVIKYAQSRGIRVILEIDMPAHTATIGESHPDYLICADEFWAAYSAEPPAGQLDPLNKKAFKLVKDIVKEATEVFPDSYYHTGGDEINTACWDLDKGIQKYTKENNMTTKEVWFEWTTDLLKYVTGLKKTPIIWEDPIRDGGSYPKNTVVQSWIDPPSTYTKKGYNVIVTNFDYFYLDCGHGGWVGNDDRYISPNQTETPTDTFNYAGVGGSWCAPFKTWQRIYSYDYTHGIDETHKGKVLGGELAMWAEQTGPTVIDSRLWPRSAAAAEGYWSGSYDKKGERRTVEKVSERFYDWVYRLQARGIDAEPVQPKYCATHPHRCDLYDPTAKL</sequence>
<dbReference type="OrthoDB" id="428480at2759"/>
<evidence type="ECO:0000256" key="8">
    <source>
        <dbReference type="PIRSR" id="PIRSR001093-1"/>
    </source>
</evidence>
<dbReference type="AlphaFoldDB" id="A0A8H7R3G6"/>
<dbReference type="Gene3D" id="3.20.20.80">
    <property type="entry name" value="Glycosidases"/>
    <property type="match status" value="1"/>
</dbReference>
<keyword evidence="6 7" id="KW-0326">Glycosidase</keyword>
<proteinExistence type="inferred from homology"/>
<dbReference type="CDD" id="cd06562">
    <property type="entry name" value="GH20_HexA_HexB-like"/>
    <property type="match status" value="1"/>
</dbReference>
<organism evidence="12 13">
    <name type="scientific">Mucor saturninus</name>
    <dbReference type="NCBI Taxonomy" id="64648"/>
    <lineage>
        <taxon>Eukaryota</taxon>
        <taxon>Fungi</taxon>
        <taxon>Fungi incertae sedis</taxon>
        <taxon>Mucoromycota</taxon>
        <taxon>Mucoromycotina</taxon>
        <taxon>Mucoromycetes</taxon>
        <taxon>Mucorales</taxon>
        <taxon>Mucorineae</taxon>
        <taxon>Mucoraceae</taxon>
        <taxon>Mucor</taxon>
    </lineage>
</organism>
<dbReference type="PIRSF" id="PIRSF001093">
    <property type="entry name" value="B-hxosamndse_ab_euk"/>
    <property type="match status" value="1"/>
</dbReference>
<evidence type="ECO:0000313" key="12">
    <source>
        <dbReference type="EMBL" id="KAG2203762.1"/>
    </source>
</evidence>
<dbReference type="InterPro" id="IPR017853">
    <property type="entry name" value="GH"/>
</dbReference>
<feature type="chain" id="PRO_5034551592" description="Beta-hexosaminidase" evidence="9">
    <location>
        <begin position="19"/>
        <end position="566"/>
    </location>
</feature>
<feature type="domain" description="Beta-hexosaminidase eukaryotic type N-terminal" evidence="11">
    <location>
        <begin position="22"/>
        <end position="138"/>
    </location>
</feature>
<evidence type="ECO:0000259" key="11">
    <source>
        <dbReference type="Pfam" id="PF14845"/>
    </source>
</evidence>
<keyword evidence="4 7" id="KW-0378">Hydrolase</keyword>
<dbReference type="Pfam" id="PF14845">
    <property type="entry name" value="Glycohydro_20b2"/>
    <property type="match status" value="1"/>
</dbReference>
<dbReference type="Proteomes" id="UP000603453">
    <property type="component" value="Unassembled WGS sequence"/>
</dbReference>
<keyword evidence="13" id="KW-1185">Reference proteome</keyword>
<evidence type="ECO:0000259" key="10">
    <source>
        <dbReference type="Pfam" id="PF00728"/>
    </source>
</evidence>
<dbReference type="Gene3D" id="3.30.379.10">
    <property type="entry name" value="Chitobiase/beta-hexosaminidase domain 2-like"/>
    <property type="match status" value="1"/>
</dbReference>
<feature type="domain" description="Glycoside hydrolase family 20 catalytic" evidence="10">
    <location>
        <begin position="163"/>
        <end position="510"/>
    </location>
</feature>
<evidence type="ECO:0000256" key="9">
    <source>
        <dbReference type="SAM" id="SignalP"/>
    </source>
</evidence>
<dbReference type="PRINTS" id="PR00738">
    <property type="entry name" value="GLHYDRLASE20"/>
</dbReference>
<reference evidence="12" key="1">
    <citation type="submission" date="2020-12" db="EMBL/GenBank/DDBJ databases">
        <title>Metabolic potential, ecology and presence of endohyphal bacteria is reflected in genomic diversity of Mucoromycotina.</title>
        <authorList>
            <person name="Muszewska A."/>
            <person name="Okrasinska A."/>
            <person name="Steczkiewicz K."/>
            <person name="Drgas O."/>
            <person name="Orlowska M."/>
            <person name="Perlinska-Lenart U."/>
            <person name="Aleksandrzak-Piekarczyk T."/>
            <person name="Szatraj K."/>
            <person name="Zielenkiewicz U."/>
            <person name="Pilsyk S."/>
            <person name="Malc E."/>
            <person name="Mieczkowski P."/>
            <person name="Kruszewska J.S."/>
            <person name="Biernat P."/>
            <person name="Pawlowska J."/>
        </authorList>
    </citation>
    <scope>NUCLEOTIDE SEQUENCE</scope>
    <source>
        <strain evidence="12">WA0000017839</strain>
    </source>
</reference>
<dbReference type="InterPro" id="IPR025705">
    <property type="entry name" value="Beta_hexosaminidase_sua/sub"/>
</dbReference>
<comment type="catalytic activity">
    <reaction evidence="1 7">
        <text>Hydrolysis of terminal non-reducing N-acetyl-D-hexosamine residues in N-acetyl-beta-D-hexosaminides.</text>
        <dbReference type="EC" id="3.2.1.52"/>
    </reaction>
</comment>
<dbReference type="GO" id="GO:0016020">
    <property type="term" value="C:membrane"/>
    <property type="evidence" value="ECO:0007669"/>
    <property type="project" value="TreeGrafter"/>
</dbReference>
<dbReference type="InterPro" id="IPR029018">
    <property type="entry name" value="Hex-like_dom2"/>
</dbReference>
<dbReference type="SUPFAM" id="SSF51445">
    <property type="entry name" value="(Trans)glycosidases"/>
    <property type="match status" value="1"/>
</dbReference>
<dbReference type="FunFam" id="3.20.20.80:FF:000063">
    <property type="entry name" value="Beta-hexosaminidase"/>
    <property type="match status" value="1"/>
</dbReference>
<dbReference type="GO" id="GO:0030203">
    <property type="term" value="P:glycosaminoglycan metabolic process"/>
    <property type="evidence" value="ECO:0007669"/>
    <property type="project" value="TreeGrafter"/>
</dbReference>
<evidence type="ECO:0000256" key="3">
    <source>
        <dbReference type="ARBA" id="ARBA00022729"/>
    </source>
</evidence>
<dbReference type="GO" id="GO:0005975">
    <property type="term" value="P:carbohydrate metabolic process"/>
    <property type="evidence" value="ECO:0007669"/>
    <property type="project" value="InterPro"/>
</dbReference>
<evidence type="ECO:0000256" key="5">
    <source>
        <dbReference type="ARBA" id="ARBA00023180"/>
    </source>
</evidence>
<name>A0A8H7R3G6_9FUNG</name>
<evidence type="ECO:0000256" key="1">
    <source>
        <dbReference type="ARBA" id="ARBA00001231"/>
    </source>
</evidence>
<dbReference type="EMBL" id="JAEPRD010000049">
    <property type="protein sequence ID" value="KAG2203762.1"/>
    <property type="molecule type" value="Genomic_DNA"/>
</dbReference>
<evidence type="ECO:0000256" key="4">
    <source>
        <dbReference type="ARBA" id="ARBA00022801"/>
    </source>
</evidence>
<dbReference type="PANTHER" id="PTHR22600">
    <property type="entry name" value="BETA-HEXOSAMINIDASE"/>
    <property type="match status" value="1"/>
</dbReference>
<dbReference type="PANTHER" id="PTHR22600:SF26">
    <property type="entry name" value="BETA-N-ACETYLHEXOSAMINIDASE"/>
    <property type="match status" value="1"/>
</dbReference>
<evidence type="ECO:0000313" key="13">
    <source>
        <dbReference type="Proteomes" id="UP000603453"/>
    </source>
</evidence>
<evidence type="ECO:0000256" key="7">
    <source>
        <dbReference type="PIRNR" id="PIRNR001093"/>
    </source>
</evidence>
<accession>A0A8H7R3G6</accession>
<feature type="signal peptide" evidence="9">
    <location>
        <begin position="1"/>
        <end position="18"/>
    </location>
</feature>
<evidence type="ECO:0000256" key="2">
    <source>
        <dbReference type="ARBA" id="ARBA00006285"/>
    </source>
</evidence>
<keyword evidence="3 9" id="KW-0732">Signal</keyword>
<evidence type="ECO:0000256" key="6">
    <source>
        <dbReference type="ARBA" id="ARBA00023295"/>
    </source>
</evidence>
<dbReference type="EC" id="3.2.1.52" evidence="7"/>
<gene>
    <name evidence="12" type="ORF">INT47_012695</name>
</gene>
<dbReference type="InterPro" id="IPR015883">
    <property type="entry name" value="Glyco_hydro_20_cat"/>
</dbReference>
<dbReference type="GO" id="GO:0004563">
    <property type="term" value="F:beta-N-acetylhexosaminidase activity"/>
    <property type="evidence" value="ECO:0007669"/>
    <property type="project" value="UniProtKB-EC"/>
</dbReference>
<protein>
    <recommendedName>
        <fullName evidence="7">Beta-hexosaminidase</fullName>
        <ecNumber evidence="7">3.2.1.52</ecNumber>
    </recommendedName>
</protein>
<feature type="active site" description="Proton donor" evidence="8">
    <location>
        <position position="321"/>
    </location>
</feature>
<dbReference type="SUPFAM" id="SSF55545">
    <property type="entry name" value="beta-N-acetylhexosaminidase-like domain"/>
    <property type="match status" value="1"/>
</dbReference>
<comment type="similarity">
    <text evidence="2 7">Belongs to the glycosyl hydrolase 20 family.</text>
</comment>